<dbReference type="AlphaFoldDB" id="A0AAW9RNK0"/>
<sequence>MASDRELGLDRPIDRRQFCQGTAVALGAGLAPWAQSIAGPVPGSPEIGKGYYPPALAGLRGAHPGSFEVAHGVVHQGRRWSSGTDTGEGRFDLVVIGAGISGLAAAWFYRRERPGARILLLDNHDDFGGHAKRNEFDIGGRRHIGYGGSQSIDTPSSYSEAARGLLNEIGIDLQAFYEAFDRGMYDRLGLQPGWWLDQPTFGIDRLVRGHPFAYGGGGMESAESLQRFAREITHTENDRAALLNLFTGNEDFLHGRSPAEKVAYLRTLSYDDCLRRHLGATDYIIRLINPLTCSYWGIGTDGISAREALFLGFPGFDGLGVDLERDDPHHGLDKNDPYIFHFPDGNAGIARLLVRSLVPGSLPGDSMRDSVTATADYTALDRPDNRVKIRLNATAVHLEHAGGRGSNGANQVNVRYVKDGEACDVAADQVIYAGYSAMLPHIAPEFPAAQAEAFATQVKVPLLYANMALRNWEAFAKLGLRSVRYPGGLMNRMELDFPVSLGDYEFARSPSDPMIVHWVYVPTVPHQGLDARTQNRLGRQRMLELGFEDYERAIRKQAADALSAGGFDPARDIVGLTVNRWPHGYAYEYNDLYDPPEFNRYNGPHVTARQPFGRVSIANSDAEAFAYVNGAIDAAWRAVRERLE</sequence>
<dbReference type="InterPro" id="IPR036188">
    <property type="entry name" value="FAD/NAD-bd_sf"/>
</dbReference>
<dbReference type="PANTHER" id="PTHR42923:SF3">
    <property type="entry name" value="PROTOPORPHYRINOGEN OXIDASE"/>
    <property type="match status" value="1"/>
</dbReference>
<dbReference type="Gene3D" id="3.50.50.60">
    <property type="entry name" value="FAD/NAD(P)-binding domain"/>
    <property type="match status" value="1"/>
</dbReference>
<name>A0AAW9RNK0_9GAMM</name>
<dbReference type="GO" id="GO:0016491">
    <property type="term" value="F:oxidoreductase activity"/>
    <property type="evidence" value="ECO:0007669"/>
    <property type="project" value="TreeGrafter"/>
</dbReference>
<gene>
    <name evidence="1" type="ORF">V3330_15885</name>
</gene>
<keyword evidence="2" id="KW-1185">Reference proteome</keyword>
<accession>A0AAW9RNK0</accession>
<dbReference type="Pfam" id="PF13450">
    <property type="entry name" value="NAD_binding_8"/>
    <property type="match status" value="1"/>
</dbReference>
<dbReference type="SUPFAM" id="SSF51905">
    <property type="entry name" value="FAD/NAD(P)-binding domain"/>
    <property type="match status" value="1"/>
</dbReference>
<dbReference type="PANTHER" id="PTHR42923">
    <property type="entry name" value="PROTOPORPHYRINOGEN OXIDASE"/>
    <property type="match status" value="1"/>
</dbReference>
<proteinExistence type="predicted"/>
<evidence type="ECO:0000313" key="1">
    <source>
        <dbReference type="EMBL" id="MEJ8569111.1"/>
    </source>
</evidence>
<comment type="caution">
    <text evidence="1">The sequence shown here is derived from an EMBL/GenBank/DDBJ whole genome shotgun (WGS) entry which is preliminary data.</text>
</comment>
<evidence type="ECO:0000313" key="2">
    <source>
        <dbReference type="Proteomes" id="UP001359886"/>
    </source>
</evidence>
<dbReference type="InterPro" id="IPR050464">
    <property type="entry name" value="Zeta_carotene_desat/Oxidored"/>
</dbReference>
<dbReference type="RefSeq" id="WP_354696433.1">
    <property type="nucleotide sequence ID" value="NZ_JAZHOG010000011.1"/>
</dbReference>
<organism evidence="1 2">
    <name type="scientific">Elongatibacter sediminis</name>
    <dbReference type="NCBI Taxonomy" id="3119006"/>
    <lineage>
        <taxon>Bacteria</taxon>
        <taxon>Pseudomonadati</taxon>
        <taxon>Pseudomonadota</taxon>
        <taxon>Gammaproteobacteria</taxon>
        <taxon>Chromatiales</taxon>
        <taxon>Wenzhouxiangellaceae</taxon>
        <taxon>Elongatibacter</taxon>
    </lineage>
</organism>
<reference evidence="1 2" key="1">
    <citation type="submission" date="2024-02" db="EMBL/GenBank/DDBJ databases">
        <title>A novel Wenzhouxiangellaceae bacterium, isolated from coastal sediments.</title>
        <authorList>
            <person name="Du Z.-J."/>
            <person name="Ye Y.-Q."/>
            <person name="Zhang X.-Y."/>
        </authorList>
    </citation>
    <scope>NUCLEOTIDE SEQUENCE [LARGE SCALE GENOMIC DNA]</scope>
    <source>
        <strain evidence="1 2">CH-27</strain>
    </source>
</reference>
<protein>
    <submittedName>
        <fullName evidence="1">FAD-dependent oxidoreductase</fullName>
    </submittedName>
</protein>
<dbReference type="Proteomes" id="UP001359886">
    <property type="component" value="Unassembled WGS sequence"/>
</dbReference>
<dbReference type="EMBL" id="JAZHOG010000011">
    <property type="protein sequence ID" value="MEJ8569111.1"/>
    <property type="molecule type" value="Genomic_DNA"/>
</dbReference>